<feature type="compositionally biased region" description="Basic and acidic residues" evidence="1">
    <location>
        <begin position="8"/>
        <end position="40"/>
    </location>
</feature>
<accession>A0AA39F3Q5</accession>
<reference evidence="2" key="1">
    <citation type="journal article" date="2023" name="bioRxiv">
        <title>Scaffold-level genome assemblies of two parasitoid biocontrol wasps reveal the parthenogenesis mechanism and an associated novel virus.</title>
        <authorList>
            <person name="Inwood S."/>
            <person name="Skelly J."/>
            <person name="Guhlin J."/>
            <person name="Harrop T."/>
            <person name="Goldson S."/>
            <person name="Dearden P."/>
        </authorList>
    </citation>
    <scope>NUCLEOTIDE SEQUENCE</scope>
    <source>
        <strain evidence="2">Lincoln</strain>
        <tissue evidence="2">Whole body</tissue>
    </source>
</reference>
<feature type="region of interest" description="Disordered" evidence="1">
    <location>
        <begin position="1"/>
        <end position="40"/>
    </location>
</feature>
<sequence length="225" mass="26580">MEQQETMMFRDKQRDREEQKNTEETNRNPKENTEIREKEQTKEIFMNNEGKLMKINKPEDMRKLEVQKGRYEGKDTGPFVPKEVKMISHGTAIGTFENANEANGCQEKLEKEKEIQTSIDSRRITCKGVIVDWTDSIPELWEAIEDQNRDKIEESIKLWNDRVRLKVRPYVQQVKQCFDCFRYGHIKAVCKSEQRCIICSGKMHERCSNKIRCRNCGGEYKSTSK</sequence>
<name>A0AA39F3Q5_MICHY</name>
<proteinExistence type="predicted"/>
<evidence type="ECO:0000256" key="1">
    <source>
        <dbReference type="SAM" id="MobiDB-lite"/>
    </source>
</evidence>
<gene>
    <name evidence="2" type="ORF">PV327_006170</name>
</gene>
<organism evidence="2 3">
    <name type="scientific">Microctonus hyperodae</name>
    <name type="common">Parasitoid wasp</name>
    <dbReference type="NCBI Taxonomy" id="165561"/>
    <lineage>
        <taxon>Eukaryota</taxon>
        <taxon>Metazoa</taxon>
        <taxon>Ecdysozoa</taxon>
        <taxon>Arthropoda</taxon>
        <taxon>Hexapoda</taxon>
        <taxon>Insecta</taxon>
        <taxon>Pterygota</taxon>
        <taxon>Neoptera</taxon>
        <taxon>Endopterygota</taxon>
        <taxon>Hymenoptera</taxon>
        <taxon>Apocrita</taxon>
        <taxon>Ichneumonoidea</taxon>
        <taxon>Braconidae</taxon>
        <taxon>Euphorinae</taxon>
        <taxon>Microctonus</taxon>
    </lineage>
</organism>
<comment type="caution">
    <text evidence="2">The sequence shown here is derived from an EMBL/GenBank/DDBJ whole genome shotgun (WGS) entry which is preliminary data.</text>
</comment>
<reference evidence="2" key="2">
    <citation type="submission" date="2023-03" db="EMBL/GenBank/DDBJ databases">
        <authorList>
            <person name="Inwood S.N."/>
            <person name="Skelly J.G."/>
            <person name="Guhlin J."/>
            <person name="Harrop T.W.R."/>
            <person name="Goldson S.G."/>
            <person name="Dearden P.K."/>
        </authorList>
    </citation>
    <scope>NUCLEOTIDE SEQUENCE</scope>
    <source>
        <strain evidence="2">Lincoln</strain>
        <tissue evidence="2">Whole body</tissue>
    </source>
</reference>
<dbReference type="Proteomes" id="UP001168972">
    <property type="component" value="Unassembled WGS sequence"/>
</dbReference>
<dbReference type="EMBL" id="JAQQBR010001833">
    <property type="protein sequence ID" value="KAK0162390.1"/>
    <property type="molecule type" value="Genomic_DNA"/>
</dbReference>
<evidence type="ECO:0000313" key="2">
    <source>
        <dbReference type="EMBL" id="KAK0162390.1"/>
    </source>
</evidence>
<dbReference type="AlphaFoldDB" id="A0AA39F3Q5"/>
<keyword evidence="3" id="KW-1185">Reference proteome</keyword>
<evidence type="ECO:0000313" key="3">
    <source>
        <dbReference type="Proteomes" id="UP001168972"/>
    </source>
</evidence>
<protein>
    <submittedName>
        <fullName evidence="2">Uncharacterized protein</fullName>
    </submittedName>
</protein>